<keyword evidence="2" id="KW-1185">Reference proteome</keyword>
<dbReference type="Proteomes" id="UP001345219">
    <property type="component" value="Chromosome 8"/>
</dbReference>
<gene>
    <name evidence="1" type="ORF">SAY87_008589</name>
</gene>
<organism evidence="1 2">
    <name type="scientific">Trapa incisa</name>
    <dbReference type="NCBI Taxonomy" id="236973"/>
    <lineage>
        <taxon>Eukaryota</taxon>
        <taxon>Viridiplantae</taxon>
        <taxon>Streptophyta</taxon>
        <taxon>Embryophyta</taxon>
        <taxon>Tracheophyta</taxon>
        <taxon>Spermatophyta</taxon>
        <taxon>Magnoliopsida</taxon>
        <taxon>eudicotyledons</taxon>
        <taxon>Gunneridae</taxon>
        <taxon>Pentapetalae</taxon>
        <taxon>rosids</taxon>
        <taxon>malvids</taxon>
        <taxon>Myrtales</taxon>
        <taxon>Lythraceae</taxon>
        <taxon>Trapa</taxon>
    </lineage>
</organism>
<sequence>MEKIPAACAMEWSIELEKALRSKVPGELLNSAKGPEFISFSSSSALVFSAEISYCPGRAVEAISQVGSRLEQWNLEPEPTMSVYTLYGLVPGEERLFANAILLRLADAFVTGGRNIKVAVVRAFLGLRKCERKRRRRKRGSKTKDGILSKGRVNNFPELLMRVKAVFDSGDADSRAMALVLFGCWANFAKDSAHLRYLLLSNLVSSDVSVDQTFTIYAMSARNDA</sequence>
<name>A0AAN7PV88_9MYRT</name>
<evidence type="ECO:0000313" key="2">
    <source>
        <dbReference type="Proteomes" id="UP001345219"/>
    </source>
</evidence>
<dbReference type="GO" id="GO:0032039">
    <property type="term" value="C:integrator complex"/>
    <property type="evidence" value="ECO:0007669"/>
    <property type="project" value="InterPro"/>
</dbReference>
<proteinExistence type="predicted"/>
<comment type="caution">
    <text evidence="1">The sequence shown here is derived from an EMBL/GenBank/DDBJ whole genome shotgun (WGS) entry which is preliminary data.</text>
</comment>
<dbReference type="EMBL" id="JAXIOK010000014">
    <property type="protein sequence ID" value="KAK4754832.1"/>
    <property type="molecule type" value="Genomic_DNA"/>
</dbReference>
<reference evidence="1 2" key="1">
    <citation type="journal article" date="2023" name="Hortic Res">
        <title>Pangenome of water caltrop reveals structural variations and asymmetric subgenome divergence after allopolyploidization.</title>
        <authorList>
            <person name="Zhang X."/>
            <person name="Chen Y."/>
            <person name="Wang L."/>
            <person name="Yuan Y."/>
            <person name="Fang M."/>
            <person name="Shi L."/>
            <person name="Lu R."/>
            <person name="Comes H.P."/>
            <person name="Ma Y."/>
            <person name="Chen Y."/>
            <person name="Huang G."/>
            <person name="Zhou Y."/>
            <person name="Zheng Z."/>
            <person name="Qiu Y."/>
        </authorList>
    </citation>
    <scope>NUCLEOTIDE SEQUENCE [LARGE SCALE GENOMIC DNA]</scope>
    <source>
        <tissue evidence="1">Roots</tissue>
    </source>
</reference>
<dbReference type="PANTHER" id="PTHR13322">
    <property type="entry name" value="C1ORF73 PROTEIN"/>
    <property type="match status" value="1"/>
</dbReference>
<evidence type="ECO:0000313" key="1">
    <source>
        <dbReference type="EMBL" id="KAK4754832.1"/>
    </source>
</evidence>
<dbReference type="PANTHER" id="PTHR13322:SF2">
    <property type="entry name" value="INTEGRATOR COMPLEX SUBUNIT 7"/>
    <property type="match status" value="1"/>
</dbReference>
<accession>A0AAN7PV88</accession>
<dbReference type="InterPro" id="IPR033060">
    <property type="entry name" value="INTS7"/>
</dbReference>
<dbReference type="GO" id="GO:0034472">
    <property type="term" value="P:snRNA 3'-end processing"/>
    <property type="evidence" value="ECO:0007669"/>
    <property type="project" value="TreeGrafter"/>
</dbReference>
<protein>
    <submittedName>
        <fullName evidence="1">Uncharacterized protein</fullName>
    </submittedName>
</protein>
<dbReference type="AlphaFoldDB" id="A0AAN7PV88"/>